<reference evidence="2" key="1">
    <citation type="submission" date="2024-05" db="EMBL/GenBank/DDBJ databases">
        <authorList>
            <person name="Luo Y.-C."/>
            <person name="Nicholds J."/>
            <person name="Mortimer T."/>
            <person name="Maboni G."/>
        </authorList>
    </citation>
    <scope>NUCLEOTIDE SEQUENCE</scope>
    <source>
        <strain evidence="2">153920</strain>
    </source>
</reference>
<proteinExistence type="predicted"/>
<evidence type="ECO:0008006" key="3">
    <source>
        <dbReference type="Google" id="ProtNLM"/>
    </source>
</evidence>
<accession>A0AB39CMT3</accession>
<feature type="signal peptide" evidence="1">
    <location>
        <begin position="1"/>
        <end position="19"/>
    </location>
</feature>
<dbReference type="RefSeq" id="WP_368644141.1">
    <property type="nucleotide sequence ID" value="NZ_CP158252.1"/>
</dbReference>
<keyword evidence="1" id="KW-0732">Signal</keyword>
<protein>
    <recommendedName>
        <fullName evidence="3">DUF3124 domain-containing protein</fullName>
    </recommendedName>
</protein>
<name>A0AB39CMT3_9BURK</name>
<dbReference type="PROSITE" id="PS51257">
    <property type="entry name" value="PROKAR_LIPOPROTEIN"/>
    <property type="match status" value="1"/>
</dbReference>
<evidence type="ECO:0000313" key="2">
    <source>
        <dbReference type="EMBL" id="XDJ43436.1"/>
    </source>
</evidence>
<dbReference type="EMBL" id="CP158252">
    <property type="protein sequence ID" value="XDJ43436.1"/>
    <property type="molecule type" value="Genomic_DNA"/>
</dbReference>
<organism evidence="2">
    <name type="scientific">Castellaniella ginsengisoli</name>
    <dbReference type="NCBI Taxonomy" id="546114"/>
    <lineage>
        <taxon>Bacteria</taxon>
        <taxon>Pseudomonadati</taxon>
        <taxon>Pseudomonadota</taxon>
        <taxon>Betaproteobacteria</taxon>
        <taxon>Burkholderiales</taxon>
        <taxon>Alcaligenaceae</taxon>
        <taxon>Castellaniella</taxon>
    </lineage>
</organism>
<sequence length="182" mass="19215">MLRALAVIGCCAVWLTACSPTFDWRPVAFGQGGAAGVLPDTPQSQTRPVSFESRTLALTMHSARAGGVLFALGAANLPPEWAGDAQARLRLARWAMEALYFNAGAEPPGPDIDPQQRFSFLGQGPQGPVRVEAQIRVTADEWLEAVVIAGPDDQARAPVGDFWLSLRWPGGAGTGVPGGLPR</sequence>
<gene>
    <name evidence="2" type="ORF">ABRY99_01015</name>
</gene>
<evidence type="ECO:0000256" key="1">
    <source>
        <dbReference type="SAM" id="SignalP"/>
    </source>
</evidence>
<dbReference type="AlphaFoldDB" id="A0AB39CMT3"/>
<feature type="chain" id="PRO_5044200326" description="DUF3124 domain-containing protein" evidence="1">
    <location>
        <begin position="20"/>
        <end position="182"/>
    </location>
</feature>